<evidence type="ECO:0000256" key="10">
    <source>
        <dbReference type="PROSITE-ProRule" id="PRU00169"/>
    </source>
</evidence>
<feature type="domain" description="PAS" evidence="14">
    <location>
        <begin position="332"/>
        <end position="408"/>
    </location>
</feature>
<feature type="domain" description="Histidine kinase" evidence="12">
    <location>
        <begin position="624"/>
        <end position="848"/>
    </location>
</feature>
<evidence type="ECO:0000256" key="8">
    <source>
        <dbReference type="ARBA" id="ARBA00024867"/>
    </source>
</evidence>
<evidence type="ECO:0000259" key="13">
    <source>
        <dbReference type="PROSITE" id="PS50110"/>
    </source>
</evidence>
<dbReference type="EC" id="2.7.13.3" evidence="3"/>
<dbReference type="InterPro" id="IPR003661">
    <property type="entry name" value="HisK_dim/P_dom"/>
</dbReference>
<feature type="modified residue" description="4-aspartylphosphate" evidence="10">
    <location>
        <position position="1057"/>
    </location>
</feature>
<dbReference type="Pfam" id="PF00072">
    <property type="entry name" value="Response_reg"/>
    <property type="match status" value="2"/>
</dbReference>
<feature type="transmembrane region" description="Helical" evidence="11">
    <location>
        <begin position="296"/>
        <end position="320"/>
    </location>
</feature>
<name>A0AB73TAZ2_9FIRM</name>
<keyword evidence="17" id="KW-1185">Reference proteome</keyword>
<dbReference type="RefSeq" id="WP_109624714.1">
    <property type="nucleotide sequence ID" value="NZ_JANKBJ010000001.1"/>
</dbReference>
<keyword evidence="5 10" id="KW-0597">Phosphoprotein</keyword>
<protein>
    <recommendedName>
        <fullName evidence="9">Circadian input-output histidine kinase CikA</fullName>
        <ecNumber evidence="3">2.7.13.3</ecNumber>
    </recommendedName>
    <alternativeName>
        <fullName evidence="4">Stage 0 sporulation protein A homolog</fullName>
    </alternativeName>
</protein>
<comment type="similarity">
    <text evidence="2">In the N-terminal section; belongs to the phytochrome family.</text>
</comment>
<evidence type="ECO:0000256" key="3">
    <source>
        <dbReference type="ARBA" id="ARBA00012438"/>
    </source>
</evidence>
<dbReference type="CDD" id="cd17546">
    <property type="entry name" value="REC_hyHK_CKI1_RcsC-like"/>
    <property type="match status" value="2"/>
</dbReference>
<dbReference type="SMART" id="SM00388">
    <property type="entry name" value="HisKA"/>
    <property type="match status" value="1"/>
</dbReference>
<dbReference type="Gene3D" id="3.30.450.20">
    <property type="entry name" value="PAS domain"/>
    <property type="match status" value="2"/>
</dbReference>
<dbReference type="InterPro" id="IPR036890">
    <property type="entry name" value="HATPase_C_sf"/>
</dbReference>
<evidence type="ECO:0000256" key="6">
    <source>
        <dbReference type="ARBA" id="ARBA00022777"/>
    </source>
</evidence>
<dbReference type="Pfam" id="PF00512">
    <property type="entry name" value="HisKA"/>
    <property type="match status" value="1"/>
</dbReference>
<dbReference type="InterPro" id="IPR000014">
    <property type="entry name" value="PAS"/>
</dbReference>
<dbReference type="PROSITE" id="PS50109">
    <property type="entry name" value="HIS_KIN"/>
    <property type="match status" value="1"/>
</dbReference>
<dbReference type="PRINTS" id="PR00344">
    <property type="entry name" value="BCTRLSENSOR"/>
</dbReference>
<dbReference type="SMART" id="SM00448">
    <property type="entry name" value="REC"/>
    <property type="match status" value="2"/>
</dbReference>
<dbReference type="InterPro" id="IPR035965">
    <property type="entry name" value="PAS-like_dom_sf"/>
</dbReference>
<feature type="domain" description="Response regulatory" evidence="13">
    <location>
        <begin position="864"/>
        <end position="984"/>
    </location>
</feature>
<dbReference type="InterPro" id="IPR004358">
    <property type="entry name" value="Sig_transdc_His_kin-like_C"/>
</dbReference>
<comment type="caution">
    <text evidence="16">The sequence shown here is derived from an EMBL/GenBank/DDBJ whole genome shotgun (WGS) entry which is preliminary data.</text>
</comment>
<evidence type="ECO:0000256" key="11">
    <source>
        <dbReference type="SAM" id="Phobius"/>
    </source>
</evidence>
<evidence type="ECO:0000256" key="7">
    <source>
        <dbReference type="ARBA" id="ARBA00023012"/>
    </source>
</evidence>
<feature type="modified residue" description="4-aspartylphosphate" evidence="10">
    <location>
        <position position="918"/>
    </location>
</feature>
<keyword evidence="11" id="KW-1133">Transmembrane helix</keyword>
<evidence type="ECO:0000256" key="4">
    <source>
        <dbReference type="ARBA" id="ARBA00018672"/>
    </source>
</evidence>
<feature type="domain" description="PAC" evidence="15">
    <location>
        <begin position="411"/>
        <end position="462"/>
    </location>
</feature>
<dbReference type="SUPFAM" id="SSF47384">
    <property type="entry name" value="Homodimeric domain of signal transducing histidine kinase"/>
    <property type="match status" value="1"/>
</dbReference>
<dbReference type="InterPro" id="IPR005467">
    <property type="entry name" value="His_kinase_dom"/>
</dbReference>
<feature type="transmembrane region" description="Helical" evidence="11">
    <location>
        <begin position="25"/>
        <end position="46"/>
    </location>
</feature>
<evidence type="ECO:0000259" key="14">
    <source>
        <dbReference type="PROSITE" id="PS50112"/>
    </source>
</evidence>
<evidence type="ECO:0000256" key="1">
    <source>
        <dbReference type="ARBA" id="ARBA00000085"/>
    </source>
</evidence>
<dbReference type="PROSITE" id="PS50113">
    <property type="entry name" value="PAC"/>
    <property type="match status" value="1"/>
</dbReference>
<dbReference type="InterPro" id="IPR003594">
    <property type="entry name" value="HATPase_dom"/>
</dbReference>
<comment type="catalytic activity">
    <reaction evidence="1">
        <text>ATP + protein L-histidine = ADP + protein N-phospho-L-histidine.</text>
        <dbReference type="EC" id="2.7.13.3"/>
    </reaction>
</comment>
<dbReference type="SMART" id="SM00387">
    <property type="entry name" value="HATPase_c"/>
    <property type="match status" value="1"/>
</dbReference>
<evidence type="ECO:0000256" key="9">
    <source>
        <dbReference type="ARBA" id="ARBA00074306"/>
    </source>
</evidence>
<dbReference type="PANTHER" id="PTHR45339">
    <property type="entry name" value="HYBRID SIGNAL TRANSDUCTION HISTIDINE KINASE J"/>
    <property type="match status" value="1"/>
</dbReference>
<dbReference type="SUPFAM" id="SSF55785">
    <property type="entry name" value="PYP-like sensor domain (PAS domain)"/>
    <property type="match status" value="1"/>
</dbReference>
<dbReference type="Gene3D" id="1.10.287.130">
    <property type="match status" value="1"/>
</dbReference>
<dbReference type="Proteomes" id="UP000245412">
    <property type="component" value="Unassembled WGS sequence"/>
</dbReference>
<gene>
    <name evidence="16" type="ORF">C7383_101702</name>
</gene>
<dbReference type="Gene3D" id="3.30.565.10">
    <property type="entry name" value="Histidine kinase-like ATPase, C-terminal domain"/>
    <property type="match status" value="1"/>
</dbReference>
<dbReference type="CDD" id="cd00082">
    <property type="entry name" value="HisKA"/>
    <property type="match status" value="1"/>
</dbReference>
<dbReference type="InterPro" id="IPR036097">
    <property type="entry name" value="HisK_dim/P_sf"/>
</dbReference>
<keyword evidence="7" id="KW-0902">Two-component regulatory system</keyword>
<dbReference type="AlphaFoldDB" id="A0AB73TAZ2"/>
<dbReference type="Pfam" id="PF02518">
    <property type="entry name" value="HATPase_c"/>
    <property type="match status" value="1"/>
</dbReference>
<dbReference type="InterPro" id="IPR001789">
    <property type="entry name" value="Sig_transdc_resp-reg_receiver"/>
</dbReference>
<sequence>MDGPGSGGRKGKTVIRQEDSRRGKYKIGIAAVLIGTVLCLLTFLFISEVKKQLWQQSISTIMESTQQGCSTLRVQLNNDFESLGILSQSLTRFSKEEMDRLDEVLHDYTQIDKNVALYLRDGTLLPDGVQPDEEVSAWLETADDMNGIISPHISSVTGMNTFNVSVKAVMQDNMEGYLVKEYEVDSIVDSFTLSFYNDAGFSYVVNTAGDVLIRPPHPNSNKTVQNLFDMLSVTENEQGQLEKFARSLEDMKTGWAVFSYQGEGTVFCYTPLGLQSDWYLISIIPKKVVDAQTNQILIRTFILILSIIAGILILVLFYFYHVNKMNRRLRNQASYIGHLYNAVPEGIALITVDTPHRFIQLNNEGLRMLDYPADAPNSAPLGKYLNEVIHPDDYEDLEKVFQNTADENKKNIFENRILNQEGGFFWASGIVEKTLDENGDAILIATFHDITKEKLAEEAAKKENLQERMLLVGAVANVYPVIISVNLTCDTLKFIYVKPGLMVNMGGQSSYSELYKEFLPSVHPDYHDEFQNRFAPGKLRSELGKEKKEIFLEAKQLLIDGNYHWTSTQVIYVENPYSDDQLAILISRRIDEQRYEEDQQRMALQIALENARAANAAKSQFLSSISHDIRTPMNAIVGMTAIAAAHMDDRERVAECLKKINLSSKHLLGLINDVLDMSKIESGKLSLREEPFNLAEIVSEAVELVRSQADAKHLALDVHLSVLRNEKVIGDPLRISQVCINILSNAVKYTPAGGRVSVEMHQESSPRKGYHNYLFRCEDTGMGMDAEFLEKLFLPFERAQDTTSSKIVGTGLGMAITKNLIDMMDGDIQVESVPGEGSVFLVTFSMKKQDAEQEEVPEEWVGVRSIIVDDDRVTCEDAVELLEDMGLRAQFVTDGKTAVKLVLEESHTQDPFRLVIIDWKMPDMDGVEIARRIRARIGEEIPVIILTAYDWAEIESEARSAGVTAFLAKPFYRAKICYLLNELSGDKLPDDGDIYGLTKDFSGKCILLVEDNAINREIAGTLIRELGIQVEEACDGAEALEKIAASEENHYDLIFMDIQMPGMDGYETAKAVRLLERPDMKEIPIIAMTANAFEEDVRDALRAGMNAHFAKPIDVKALEELLEEYLLSDKWKETQRRRQ</sequence>
<keyword evidence="11" id="KW-0812">Transmembrane</keyword>
<evidence type="ECO:0000313" key="16">
    <source>
        <dbReference type="EMBL" id="PWJ79321.1"/>
    </source>
</evidence>
<dbReference type="SUPFAM" id="SSF55874">
    <property type="entry name" value="ATPase domain of HSP90 chaperone/DNA topoisomerase II/histidine kinase"/>
    <property type="match status" value="1"/>
</dbReference>
<dbReference type="CDD" id="cd00130">
    <property type="entry name" value="PAS"/>
    <property type="match status" value="1"/>
</dbReference>
<comment type="function">
    <text evidence="8">May play the central regulatory role in sporulation. It may be an element of the effector pathway responsible for the activation of sporulation genes in response to nutritional stress. Spo0A may act in concert with spo0H (a sigma factor) to control the expression of some genes that are critical to the sporulation process.</text>
</comment>
<reference evidence="16 17" key="1">
    <citation type="submission" date="2018-05" db="EMBL/GenBank/DDBJ databases">
        <authorList>
            <person name="Goeker M."/>
            <person name="Huntemann M."/>
            <person name="Clum A."/>
            <person name="Pillay M."/>
            <person name="Palaniappan K."/>
            <person name="Varghese N."/>
            <person name="Mikhailova N."/>
            <person name="Stamatis D."/>
            <person name="Reddy T."/>
            <person name="Daum C."/>
            <person name="Shapiro N."/>
            <person name="Ivanova N."/>
            <person name="Kyrpides N."/>
            <person name="Woyke T."/>
        </authorList>
    </citation>
    <scope>NUCLEOTIDE SEQUENCE [LARGE SCALE GENOMIC DNA]</scope>
    <source>
        <strain evidence="16 17">DSM 26524</strain>
    </source>
</reference>
<dbReference type="PROSITE" id="PS50112">
    <property type="entry name" value="PAS"/>
    <property type="match status" value="1"/>
</dbReference>
<dbReference type="NCBIfam" id="TIGR00229">
    <property type="entry name" value="sensory_box"/>
    <property type="match status" value="1"/>
</dbReference>
<evidence type="ECO:0000256" key="2">
    <source>
        <dbReference type="ARBA" id="ARBA00006402"/>
    </source>
</evidence>
<evidence type="ECO:0000259" key="15">
    <source>
        <dbReference type="PROSITE" id="PS50113"/>
    </source>
</evidence>
<dbReference type="SUPFAM" id="SSF52172">
    <property type="entry name" value="CheY-like"/>
    <property type="match status" value="2"/>
</dbReference>
<organism evidence="16 17">
    <name type="scientific">Murimonas intestini</name>
    <dbReference type="NCBI Taxonomy" id="1337051"/>
    <lineage>
        <taxon>Bacteria</taxon>
        <taxon>Bacillati</taxon>
        <taxon>Bacillota</taxon>
        <taxon>Clostridia</taxon>
        <taxon>Lachnospirales</taxon>
        <taxon>Lachnospiraceae</taxon>
        <taxon>Murimonas</taxon>
    </lineage>
</organism>
<accession>A0AB73TAZ2</accession>
<dbReference type="EMBL" id="QGGY01000001">
    <property type="protein sequence ID" value="PWJ79321.1"/>
    <property type="molecule type" value="Genomic_DNA"/>
</dbReference>
<dbReference type="Gene3D" id="3.40.50.2300">
    <property type="match status" value="2"/>
</dbReference>
<evidence type="ECO:0000256" key="5">
    <source>
        <dbReference type="ARBA" id="ARBA00022553"/>
    </source>
</evidence>
<dbReference type="GO" id="GO:0000155">
    <property type="term" value="F:phosphorelay sensor kinase activity"/>
    <property type="evidence" value="ECO:0007669"/>
    <property type="project" value="InterPro"/>
</dbReference>
<dbReference type="PANTHER" id="PTHR45339:SF1">
    <property type="entry name" value="HYBRID SIGNAL TRANSDUCTION HISTIDINE KINASE J"/>
    <property type="match status" value="1"/>
</dbReference>
<evidence type="ECO:0000313" key="17">
    <source>
        <dbReference type="Proteomes" id="UP000245412"/>
    </source>
</evidence>
<dbReference type="InterPro" id="IPR013655">
    <property type="entry name" value="PAS_fold_3"/>
</dbReference>
<keyword evidence="6" id="KW-0808">Transferase</keyword>
<evidence type="ECO:0000259" key="12">
    <source>
        <dbReference type="PROSITE" id="PS50109"/>
    </source>
</evidence>
<dbReference type="InterPro" id="IPR011006">
    <property type="entry name" value="CheY-like_superfamily"/>
</dbReference>
<dbReference type="FunFam" id="3.30.565.10:FF:000010">
    <property type="entry name" value="Sensor histidine kinase RcsC"/>
    <property type="match status" value="1"/>
</dbReference>
<dbReference type="PROSITE" id="PS50110">
    <property type="entry name" value="RESPONSE_REGULATORY"/>
    <property type="match status" value="2"/>
</dbReference>
<proteinExistence type="inferred from homology"/>
<dbReference type="Pfam" id="PF08447">
    <property type="entry name" value="PAS_3"/>
    <property type="match status" value="1"/>
</dbReference>
<keyword evidence="6" id="KW-0418">Kinase</keyword>
<dbReference type="InterPro" id="IPR000700">
    <property type="entry name" value="PAS-assoc_C"/>
</dbReference>
<feature type="domain" description="Response regulatory" evidence="13">
    <location>
        <begin position="1005"/>
        <end position="1126"/>
    </location>
</feature>
<keyword evidence="11" id="KW-0472">Membrane</keyword>